<dbReference type="GO" id="GO:0008643">
    <property type="term" value="P:carbohydrate transport"/>
    <property type="evidence" value="ECO:0007669"/>
    <property type="project" value="InterPro"/>
</dbReference>
<evidence type="ECO:0000256" key="2">
    <source>
        <dbReference type="RuleBase" id="RU363072"/>
    </source>
</evidence>
<comment type="similarity">
    <text evidence="1 2">Belongs to the OprB family.</text>
</comment>
<dbReference type="Proteomes" id="UP000247540">
    <property type="component" value="Unassembled WGS sequence"/>
</dbReference>
<proteinExistence type="inferred from homology"/>
<evidence type="ECO:0000256" key="1">
    <source>
        <dbReference type="ARBA" id="ARBA00008769"/>
    </source>
</evidence>
<dbReference type="InterPro" id="IPR038673">
    <property type="entry name" value="OprB_sf"/>
</dbReference>
<name>A0A318SQQ1_9BURK</name>
<dbReference type="EMBL" id="QJTC01000001">
    <property type="protein sequence ID" value="PYE79862.1"/>
    <property type="molecule type" value="Genomic_DNA"/>
</dbReference>
<reference evidence="3 4" key="1">
    <citation type="submission" date="2018-06" db="EMBL/GenBank/DDBJ databases">
        <title>Genomic Encyclopedia of Type Strains, Phase III (KMG-III): the genomes of soil and plant-associated and newly described type strains.</title>
        <authorList>
            <person name="Whitman W."/>
        </authorList>
    </citation>
    <scope>NUCLEOTIDE SEQUENCE [LARGE SCALE GENOMIC DNA]</scope>
    <source>
        <strain evidence="3 4">CECT 7646</strain>
    </source>
</reference>
<comment type="caution">
    <text evidence="3">The sequence shown here is derived from an EMBL/GenBank/DDBJ whole genome shotgun (WGS) entry which is preliminary data.</text>
</comment>
<gene>
    <name evidence="3" type="ORF">DFQ15_101183</name>
</gene>
<dbReference type="GO" id="GO:0015288">
    <property type="term" value="F:porin activity"/>
    <property type="evidence" value="ECO:0007669"/>
    <property type="project" value="InterPro"/>
</dbReference>
<evidence type="ECO:0000313" key="4">
    <source>
        <dbReference type="Proteomes" id="UP000247540"/>
    </source>
</evidence>
<accession>A0A318SQQ1</accession>
<feature type="chain" id="PRO_5016188993" evidence="2">
    <location>
        <begin position="44"/>
        <end position="467"/>
    </location>
</feature>
<feature type="signal peptide" evidence="2">
    <location>
        <begin position="1"/>
        <end position="43"/>
    </location>
</feature>
<organism evidence="3 4">
    <name type="scientific">Xylophilus ampelinus</name>
    <dbReference type="NCBI Taxonomy" id="54067"/>
    <lineage>
        <taxon>Bacteria</taxon>
        <taxon>Pseudomonadati</taxon>
        <taxon>Pseudomonadota</taxon>
        <taxon>Betaproteobacteria</taxon>
        <taxon>Burkholderiales</taxon>
        <taxon>Xylophilus</taxon>
    </lineage>
</organism>
<dbReference type="RefSeq" id="WP_233504206.1">
    <property type="nucleotide sequence ID" value="NZ_JAMOFZ010000002.1"/>
</dbReference>
<protein>
    <submittedName>
        <fullName evidence="3">Carbohydrate-selective porin (OprB family)</fullName>
    </submittedName>
</protein>
<dbReference type="Pfam" id="PF04966">
    <property type="entry name" value="OprB"/>
    <property type="match status" value="1"/>
</dbReference>
<dbReference type="Gene3D" id="2.40.160.180">
    <property type="entry name" value="Carbohydrate-selective porin OprB"/>
    <property type="match status" value="1"/>
</dbReference>
<sequence>MPFHLPTLPPCAAAARRAAARSFRHLQWLLPLTLLAGAPAARAADDPDFATENWNLHGQATYVWQRKPAFDAPYSGPTSLSPLQERSYSFTSTAFIGLRLGRSTELYFNPELVQGLPLSRLQGLGGLTNGELQKTAGTSPIVYRARLFVRHTWGLGGGTEQVASDANQLASVYDKRRITLTAGNLAVSDLFDDSKHAHDARTQFFNWSFLTHGAYDYAADSRGYSWGAALDYRHDDTWSVRAGRFMLPIESNGLKLDHALFRHYGDQIELERRHTLAGREGSVKLLALRNVAVMGGFRDALTYGAQSGTVPDVAPIRERRSKVGAGVHLEQDIADDIGVFTRLAANDGKSETYAFAEIDRSASAGATFGGARWGRPMDALGMGVALNGLSQPHRDFLAAGGSGFFVGDGRLRYRTETILESYYRFGFGLPRGGEAGLSLGIQYIRNPGYNADRGPVKIGTVRLHVEL</sequence>
<keyword evidence="2" id="KW-0732">Signal</keyword>
<evidence type="ECO:0000313" key="3">
    <source>
        <dbReference type="EMBL" id="PYE79862.1"/>
    </source>
</evidence>
<keyword evidence="4" id="KW-1185">Reference proteome</keyword>
<dbReference type="AlphaFoldDB" id="A0A318SQQ1"/>
<dbReference type="InterPro" id="IPR007049">
    <property type="entry name" value="Carb-sel_porin_OprB"/>
</dbReference>
<dbReference type="GO" id="GO:0016020">
    <property type="term" value="C:membrane"/>
    <property type="evidence" value="ECO:0007669"/>
    <property type="project" value="InterPro"/>
</dbReference>